<dbReference type="eggNOG" id="COG4251">
    <property type="taxonomic scope" value="Bacteria"/>
</dbReference>
<evidence type="ECO:0000256" key="11">
    <source>
        <dbReference type="ARBA" id="ARBA00023012"/>
    </source>
</evidence>
<keyword evidence="8 16" id="KW-0418">Kinase</keyword>
<name>A0A068NJ34_FIMGI</name>
<dbReference type="OrthoDB" id="9808408at2"/>
<keyword evidence="5" id="KW-0808">Transferase</keyword>
<dbReference type="Gene3D" id="1.10.287.130">
    <property type="match status" value="1"/>
</dbReference>
<feature type="coiled-coil region" evidence="13">
    <location>
        <begin position="114"/>
        <end position="152"/>
    </location>
</feature>
<keyword evidence="4" id="KW-0597">Phosphoprotein</keyword>
<evidence type="ECO:0000256" key="5">
    <source>
        <dbReference type="ARBA" id="ARBA00022679"/>
    </source>
</evidence>
<evidence type="ECO:0000256" key="14">
    <source>
        <dbReference type="SAM" id="Phobius"/>
    </source>
</evidence>
<comment type="catalytic activity">
    <reaction evidence="1">
        <text>ATP + protein L-histidine = ADP + protein N-phospho-L-histidine.</text>
        <dbReference type="EC" id="2.7.13.3"/>
    </reaction>
</comment>
<protein>
    <recommendedName>
        <fullName evidence="3">histidine kinase</fullName>
        <ecNumber evidence="3">2.7.13.3</ecNumber>
    </recommendedName>
</protein>
<evidence type="ECO:0000313" key="17">
    <source>
        <dbReference type="Proteomes" id="UP000027982"/>
    </source>
</evidence>
<dbReference type="Pfam" id="PF13493">
    <property type="entry name" value="DUF4118"/>
    <property type="match status" value="1"/>
</dbReference>
<evidence type="ECO:0000256" key="9">
    <source>
        <dbReference type="ARBA" id="ARBA00022840"/>
    </source>
</evidence>
<feature type="transmembrane region" description="Helical" evidence="14">
    <location>
        <begin position="47"/>
        <end position="74"/>
    </location>
</feature>
<reference evidence="16 17" key="1">
    <citation type="journal article" date="2014" name="PLoS ONE">
        <title>The first complete genome sequence of the class fimbriimonadia in the phylum armatimonadetes.</title>
        <authorList>
            <person name="Hu Z.Y."/>
            <person name="Wang Y.Z."/>
            <person name="Im W.T."/>
            <person name="Wang S.Y."/>
            <person name="Zhao G.P."/>
            <person name="Zheng H.J."/>
            <person name="Quan Z.X."/>
        </authorList>
    </citation>
    <scope>NUCLEOTIDE SEQUENCE [LARGE SCALE GENOMIC DNA]</scope>
    <source>
        <strain evidence="16">Gsoil 348</strain>
    </source>
</reference>
<evidence type="ECO:0000313" key="16">
    <source>
        <dbReference type="EMBL" id="AIE83472.1"/>
    </source>
</evidence>
<dbReference type="GO" id="GO:0005524">
    <property type="term" value="F:ATP binding"/>
    <property type="evidence" value="ECO:0007669"/>
    <property type="project" value="UniProtKB-KW"/>
</dbReference>
<organism evidence="16 17">
    <name type="scientific">Fimbriimonas ginsengisoli Gsoil 348</name>
    <dbReference type="NCBI Taxonomy" id="661478"/>
    <lineage>
        <taxon>Bacteria</taxon>
        <taxon>Bacillati</taxon>
        <taxon>Armatimonadota</taxon>
        <taxon>Fimbriimonadia</taxon>
        <taxon>Fimbriimonadales</taxon>
        <taxon>Fimbriimonadaceae</taxon>
        <taxon>Fimbriimonas</taxon>
    </lineage>
</organism>
<dbReference type="InterPro" id="IPR003661">
    <property type="entry name" value="HisK_dim/P_dom"/>
</dbReference>
<dbReference type="Gene3D" id="1.20.120.620">
    <property type="entry name" value="Backbone structure of the membrane domain of e. Coli histidine kinase receptor kdpd"/>
    <property type="match status" value="1"/>
</dbReference>
<accession>A0A068NJ34</accession>
<dbReference type="GO" id="GO:0007234">
    <property type="term" value="P:osmosensory signaling via phosphorelay pathway"/>
    <property type="evidence" value="ECO:0007669"/>
    <property type="project" value="TreeGrafter"/>
</dbReference>
<feature type="domain" description="Histidine kinase" evidence="15">
    <location>
        <begin position="159"/>
        <end position="368"/>
    </location>
</feature>
<gene>
    <name evidence="16" type="ORF">OP10G_0104</name>
</gene>
<dbReference type="InterPro" id="IPR050351">
    <property type="entry name" value="BphY/WalK/GraS-like"/>
</dbReference>
<dbReference type="PANTHER" id="PTHR42878:SF15">
    <property type="entry name" value="BACTERIOPHYTOCHROME"/>
    <property type="match status" value="1"/>
</dbReference>
<evidence type="ECO:0000256" key="3">
    <source>
        <dbReference type="ARBA" id="ARBA00012438"/>
    </source>
</evidence>
<evidence type="ECO:0000256" key="1">
    <source>
        <dbReference type="ARBA" id="ARBA00000085"/>
    </source>
</evidence>
<evidence type="ECO:0000256" key="8">
    <source>
        <dbReference type="ARBA" id="ARBA00022777"/>
    </source>
</evidence>
<dbReference type="GO" id="GO:0000155">
    <property type="term" value="F:phosphorelay sensor kinase activity"/>
    <property type="evidence" value="ECO:0007669"/>
    <property type="project" value="InterPro"/>
</dbReference>
<dbReference type="InterPro" id="IPR025201">
    <property type="entry name" value="KdpD_TM"/>
</dbReference>
<dbReference type="InterPro" id="IPR038318">
    <property type="entry name" value="KdpD_sf"/>
</dbReference>
<dbReference type="Gene3D" id="3.30.565.10">
    <property type="entry name" value="Histidine kinase-like ATPase, C-terminal domain"/>
    <property type="match status" value="1"/>
</dbReference>
<comment type="subcellular location">
    <subcellularLocation>
        <location evidence="2">Membrane</location>
        <topology evidence="2">Multi-pass membrane protein</topology>
    </subcellularLocation>
</comment>
<dbReference type="CDD" id="cd00082">
    <property type="entry name" value="HisKA"/>
    <property type="match status" value="1"/>
</dbReference>
<feature type="transmembrane region" description="Helical" evidence="14">
    <location>
        <begin position="16"/>
        <end position="35"/>
    </location>
</feature>
<keyword evidence="13" id="KW-0175">Coiled coil</keyword>
<dbReference type="STRING" id="661478.OP10G_0104"/>
<dbReference type="InterPro" id="IPR036890">
    <property type="entry name" value="HATPase_C_sf"/>
</dbReference>
<evidence type="ECO:0000256" key="6">
    <source>
        <dbReference type="ARBA" id="ARBA00022692"/>
    </source>
</evidence>
<proteinExistence type="predicted"/>
<evidence type="ECO:0000256" key="2">
    <source>
        <dbReference type="ARBA" id="ARBA00004141"/>
    </source>
</evidence>
<dbReference type="HOGENOM" id="CLU_000445_89_1_0"/>
<evidence type="ECO:0000256" key="10">
    <source>
        <dbReference type="ARBA" id="ARBA00022989"/>
    </source>
</evidence>
<keyword evidence="12 14" id="KW-0472">Membrane</keyword>
<keyword evidence="17" id="KW-1185">Reference proteome</keyword>
<evidence type="ECO:0000256" key="7">
    <source>
        <dbReference type="ARBA" id="ARBA00022741"/>
    </source>
</evidence>
<dbReference type="EMBL" id="CP007139">
    <property type="protein sequence ID" value="AIE83472.1"/>
    <property type="molecule type" value="Genomic_DNA"/>
</dbReference>
<keyword evidence="11" id="KW-0902">Two-component regulatory system</keyword>
<dbReference type="GO" id="GO:0016020">
    <property type="term" value="C:membrane"/>
    <property type="evidence" value="ECO:0007669"/>
    <property type="project" value="UniProtKB-SubCell"/>
</dbReference>
<dbReference type="EC" id="2.7.13.3" evidence="3"/>
<dbReference type="PRINTS" id="PR00344">
    <property type="entry name" value="BCTRLSENSOR"/>
</dbReference>
<sequence length="382" mass="42374">MRLRQAVKTLQASTPLRYVAGGALSLAAVLLRVALQSVLQDQNRYAFLLPATIICAIFLGFGPGMFCCLLGVLLTMKLVLRGPNQLMYWDKSDVGGLVLFLALNIGILFLAHRETQEKRRRIETERKLEQLNAELEQKVAERTRQLEIANEELEGFCYSMAHDLRTPSRAIAGNARIMLEDHSTSLTPELQNHLRRINGAAIKLGSLLDGLLTHARLAKQELMLREVRIDELAREIAFVEARRMKAEVQLDSADGIVVNADERQMRVMLRALLDNAILYRKAGEPAHIRLSVEGGALIMADDGIGFDMAFAHKVFLPFERLHRDEAYPGVGIGLANVERVVQRHGGAVSIESVPEEGTRVRIALPTLSMLGAPNPEFQTTGS</sequence>
<dbReference type="PROSITE" id="PS50109">
    <property type="entry name" value="HIS_KIN"/>
    <property type="match status" value="1"/>
</dbReference>
<dbReference type="SUPFAM" id="SSF55874">
    <property type="entry name" value="ATPase domain of HSP90 chaperone/DNA topoisomerase II/histidine kinase"/>
    <property type="match status" value="1"/>
</dbReference>
<feature type="transmembrane region" description="Helical" evidence="14">
    <location>
        <begin position="94"/>
        <end position="111"/>
    </location>
</feature>
<dbReference type="InterPro" id="IPR004358">
    <property type="entry name" value="Sig_transdc_His_kin-like_C"/>
</dbReference>
<dbReference type="Pfam" id="PF02518">
    <property type="entry name" value="HATPase_c"/>
    <property type="match status" value="1"/>
</dbReference>
<dbReference type="GO" id="GO:0030295">
    <property type="term" value="F:protein kinase activator activity"/>
    <property type="evidence" value="ECO:0007669"/>
    <property type="project" value="TreeGrafter"/>
</dbReference>
<dbReference type="AlphaFoldDB" id="A0A068NJ34"/>
<evidence type="ECO:0000256" key="13">
    <source>
        <dbReference type="SAM" id="Coils"/>
    </source>
</evidence>
<evidence type="ECO:0000256" key="12">
    <source>
        <dbReference type="ARBA" id="ARBA00023136"/>
    </source>
</evidence>
<evidence type="ECO:0000256" key="4">
    <source>
        <dbReference type="ARBA" id="ARBA00022553"/>
    </source>
</evidence>
<dbReference type="Pfam" id="PF00512">
    <property type="entry name" value="HisKA"/>
    <property type="match status" value="1"/>
</dbReference>
<dbReference type="GO" id="GO:0000156">
    <property type="term" value="F:phosphorelay response regulator activity"/>
    <property type="evidence" value="ECO:0007669"/>
    <property type="project" value="TreeGrafter"/>
</dbReference>
<dbReference type="InterPro" id="IPR005467">
    <property type="entry name" value="His_kinase_dom"/>
</dbReference>
<evidence type="ECO:0000259" key="15">
    <source>
        <dbReference type="PROSITE" id="PS50109"/>
    </source>
</evidence>
<dbReference type="PANTHER" id="PTHR42878">
    <property type="entry name" value="TWO-COMPONENT HISTIDINE KINASE"/>
    <property type="match status" value="1"/>
</dbReference>
<dbReference type="InterPro" id="IPR036097">
    <property type="entry name" value="HisK_dim/P_sf"/>
</dbReference>
<dbReference type="SMART" id="SM00387">
    <property type="entry name" value="HATPase_c"/>
    <property type="match status" value="1"/>
</dbReference>
<dbReference type="RefSeq" id="WP_025227852.1">
    <property type="nucleotide sequence ID" value="NZ_CP007139.1"/>
</dbReference>
<keyword evidence="10 14" id="KW-1133">Transmembrane helix</keyword>
<dbReference type="Proteomes" id="UP000027982">
    <property type="component" value="Chromosome"/>
</dbReference>
<dbReference type="SUPFAM" id="SSF47384">
    <property type="entry name" value="Homodimeric domain of signal transducing histidine kinase"/>
    <property type="match status" value="1"/>
</dbReference>
<dbReference type="SMART" id="SM00388">
    <property type="entry name" value="HisKA"/>
    <property type="match status" value="1"/>
</dbReference>
<keyword evidence="7" id="KW-0547">Nucleotide-binding</keyword>
<dbReference type="KEGG" id="fgi:OP10G_0104"/>
<dbReference type="InterPro" id="IPR003594">
    <property type="entry name" value="HATPase_dom"/>
</dbReference>
<keyword evidence="9" id="KW-0067">ATP-binding</keyword>
<keyword evidence="6 14" id="KW-0812">Transmembrane</keyword>